<feature type="region of interest" description="Disordered" evidence="1">
    <location>
        <begin position="17"/>
        <end position="36"/>
    </location>
</feature>
<evidence type="ECO:0000313" key="3">
    <source>
        <dbReference type="Proteomes" id="UP000245712"/>
    </source>
</evidence>
<evidence type="ECO:0000313" key="2">
    <source>
        <dbReference type="EMBL" id="PVX72507.1"/>
    </source>
</evidence>
<evidence type="ECO:0000256" key="1">
    <source>
        <dbReference type="SAM" id="MobiDB-lite"/>
    </source>
</evidence>
<name>A0ABX5KB08_9BURK</name>
<gene>
    <name evidence="2" type="ORF">C7402_12477</name>
</gene>
<dbReference type="EMBL" id="QEOB01000024">
    <property type="protein sequence ID" value="PVX72507.1"/>
    <property type="molecule type" value="Genomic_DNA"/>
</dbReference>
<proteinExistence type="predicted"/>
<keyword evidence="3" id="KW-1185">Reference proteome</keyword>
<dbReference type="Proteomes" id="UP000245712">
    <property type="component" value="Unassembled WGS sequence"/>
</dbReference>
<organism evidence="2 3">
    <name type="scientific">Paraburkholderia unamae</name>
    <dbReference type="NCBI Taxonomy" id="219649"/>
    <lineage>
        <taxon>Bacteria</taxon>
        <taxon>Pseudomonadati</taxon>
        <taxon>Pseudomonadota</taxon>
        <taxon>Betaproteobacteria</taxon>
        <taxon>Burkholderiales</taxon>
        <taxon>Burkholderiaceae</taxon>
        <taxon>Paraburkholderia</taxon>
    </lineage>
</organism>
<sequence length="36" mass="3605">MARETGAVLFAHGAFHGSASQASPAGSLRIPGYSDS</sequence>
<protein>
    <submittedName>
        <fullName evidence="2">Uncharacterized protein</fullName>
    </submittedName>
</protein>
<reference evidence="2 3" key="1">
    <citation type="submission" date="2018-05" db="EMBL/GenBank/DDBJ databases">
        <title>Genomic Encyclopedia of Type Strains, Phase IV (KMG-V): Genome sequencing to study the core and pangenomes of soil and plant-associated prokaryotes.</title>
        <authorList>
            <person name="Whitman W."/>
        </authorList>
    </citation>
    <scope>NUCLEOTIDE SEQUENCE [LARGE SCALE GENOMIC DNA]</scope>
    <source>
        <strain evidence="2 3">SCZa-39</strain>
    </source>
</reference>
<accession>A0ABX5KB08</accession>
<comment type="caution">
    <text evidence="2">The sequence shown here is derived from an EMBL/GenBank/DDBJ whole genome shotgun (WGS) entry which is preliminary data.</text>
</comment>